<organism evidence="8 9">
    <name type="scientific">Capnocytophaga cynodegmi</name>
    <dbReference type="NCBI Taxonomy" id="28189"/>
    <lineage>
        <taxon>Bacteria</taxon>
        <taxon>Pseudomonadati</taxon>
        <taxon>Bacteroidota</taxon>
        <taxon>Flavobacteriia</taxon>
        <taxon>Flavobacteriales</taxon>
        <taxon>Flavobacteriaceae</taxon>
        <taxon>Capnocytophaga</taxon>
    </lineage>
</organism>
<evidence type="ECO:0000256" key="1">
    <source>
        <dbReference type="ARBA" id="ARBA00011073"/>
    </source>
</evidence>
<dbReference type="InterPro" id="IPR036852">
    <property type="entry name" value="Peptidase_S8/S53_dom_sf"/>
</dbReference>
<dbReference type="PROSITE" id="PS00138">
    <property type="entry name" value="SUBTILASE_SER"/>
    <property type="match status" value="1"/>
</dbReference>
<evidence type="ECO:0000313" key="8">
    <source>
        <dbReference type="EMBL" id="ATA68223.1"/>
    </source>
</evidence>
<dbReference type="InterPro" id="IPR000209">
    <property type="entry name" value="Peptidase_S8/S53_dom"/>
</dbReference>
<reference evidence="8 9" key="1">
    <citation type="journal article" date="2017" name="Genome Announc.">
        <title>Twelve Complete Reference Genomes of Clinical Isolates in the Capnocytophaga Genus.</title>
        <authorList>
            <person name="Villarma A."/>
            <person name="Gulvik C.A."/>
            <person name="Rowe L.A."/>
            <person name="Sheth M."/>
            <person name="Juieng P."/>
            <person name="Nicholson A.C."/>
            <person name="Loparev V.N."/>
            <person name="McQuiston J.R."/>
        </authorList>
    </citation>
    <scope>NUCLEOTIDE SEQUENCE [LARGE SCALE GENOMIC DNA]</scope>
    <source>
        <strain evidence="8 9">G7591</strain>
    </source>
</reference>
<feature type="active site" description="Charge relay system" evidence="5 6">
    <location>
        <position position="115"/>
    </location>
</feature>
<keyword evidence="2 6" id="KW-0645">Protease</keyword>
<protein>
    <submittedName>
        <fullName evidence="8">Peptidase S8</fullName>
    </submittedName>
</protein>
<keyword evidence="4 6" id="KW-0720">Serine protease</keyword>
<evidence type="ECO:0000256" key="3">
    <source>
        <dbReference type="ARBA" id="ARBA00022801"/>
    </source>
</evidence>
<dbReference type="EMBL" id="CP022378">
    <property type="protein sequence ID" value="ATA68223.1"/>
    <property type="molecule type" value="Genomic_DNA"/>
</dbReference>
<dbReference type="InterPro" id="IPR050131">
    <property type="entry name" value="Peptidase_S8_subtilisin-like"/>
</dbReference>
<feature type="domain" description="Peptidase S8/S53" evidence="7">
    <location>
        <begin position="70"/>
        <end position="340"/>
    </location>
</feature>
<comment type="similarity">
    <text evidence="1 6">Belongs to the peptidase S8 family.</text>
</comment>
<evidence type="ECO:0000256" key="2">
    <source>
        <dbReference type="ARBA" id="ARBA00022670"/>
    </source>
</evidence>
<feature type="active site" description="Charge relay system" evidence="5 6">
    <location>
        <position position="79"/>
    </location>
</feature>
<evidence type="ECO:0000256" key="5">
    <source>
        <dbReference type="PIRSR" id="PIRSR615500-1"/>
    </source>
</evidence>
<dbReference type="PANTHER" id="PTHR43806">
    <property type="entry name" value="PEPTIDASE S8"/>
    <property type="match status" value="1"/>
</dbReference>
<dbReference type="PRINTS" id="PR00723">
    <property type="entry name" value="SUBTILISIN"/>
</dbReference>
<proteinExistence type="inferred from homology"/>
<evidence type="ECO:0000313" key="9">
    <source>
        <dbReference type="Proteomes" id="UP000242855"/>
    </source>
</evidence>
<dbReference type="InterPro" id="IPR015500">
    <property type="entry name" value="Peptidase_S8_subtilisin-rel"/>
</dbReference>
<dbReference type="PROSITE" id="PS00137">
    <property type="entry name" value="SUBTILASE_HIS"/>
    <property type="match status" value="1"/>
</dbReference>
<gene>
    <name evidence="8" type="ORF">CGC48_06010</name>
</gene>
<dbReference type="PANTHER" id="PTHR43806:SF11">
    <property type="entry name" value="CEREVISIN-RELATED"/>
    <property type="match status" value="1"/>
</dbReference>
<evidence type="ECO:0000256" key="6">
    <source>
        <dbReference type="PROSITE-ProRule" id="PRU01240"/>
    </source>
</evidence>
<dbReference type="Gene3D" id="3.40.50.200">
    <property type="entry name" value="Peptidase S8/S53 domain"/>
    <property type="match status" value="1"/>
</dbReference>
<dbReference type="GO" id="GO:0004252">
    <property type="term" value="F:serine-type endopeptidase activity"/>
    <property type="evidence" value="ECO:0007669"/>
    <property type="project" value="UniProtKB-UniRule"/>
</dbReference>
<dbReference type="InterPro" id="IPR022398">
    <property type="entry name" value="Peptidase_S8_His-AS"/>
</dbReference>
<evidence type="ECO:0000256" key="4">
    <source>
        <dbReference type="ARBA" id="ARBA00022825"/>
    </source>
</evidence>
<name>A0A250E5S2_9FLAO</name>
<dbReference type="GeneID" id="96781347"/>
<dbReference type="SUPFAM" id="SSF52743">
    <property type="entry name" value="Subtilisin-like"/>
    <property type="match status" value="1"/>
</dbReference>
<sequence>MPMWYILSTTNSTYTSLELSNQYYESGLFADVDPAFAFNFSNKCTNDPSFNNLWGIENIKTCKAWIIAQGENINIAVVDQGIDKTHNDLKDNIHYLSYDTVKNISTSDFNSTQAHGTFVAGTIGAVKDNNLQIVGIAPKSKIMSVSNPLKAIPTISSQLASGISWAWQNGAHIINNSWGDQAGRLYGELRSTILEDAIKEALLQGRNGKGCIVVFASGNHNTDIDYPANSNREILVVGATQSNRKKSLFSSYGDQLDVVAPGTQILSTLPNNQIGYDSGTSMACPHVAGVAALILSVNPNLTGKEVRDIIEKTAQKVGSYNYQNRGDKPNGSWNNEMGYGLVNAYKAVQYATMAGEDKVCVGKDITLELKVPIAQGATIKWEYPNNKMYIRSGQGTKKCTFGTFTYGDNNIIKAIVTHNGDVKTYEKEIEIQSTYVTHVPTIANHPNTPSSIPCCGGSNYIPHVICTSTIGDLEWENKILYKDPKDSFTFIIKESGVDIQATRFTSTPFIVSTRARNIARESNPCGATSDWSSPISRYYGSVIPYRTSFRKAENQINDKIFLSEYFMHRGNSLHIIKTDIYQWLDQKYGGKDLNENEVGKIVSILNNVDRYNSLNVKFFDMNGRKLFEQNFNTNEDMIIDTSQLIKGMYVIYYICGDISHGKVIYKP</sequence>
<dbReference type="RefSeq" id="WP_098028858.1">
    <property type="nucleotide sequence ID" value="NZ_CP022378.1"/>
</dbReference>
<feature type="active site" description="Charge relay system" evidence="5 6">
    <location>
        <position position="281"/>
    </location>
</feature>
<dbReference type="GO" id="GO:0006508">
    <property type="term" value="P:proteolysis"/>
    <property type="evidence" value="ECO:0007669"/>
    <property type="project" value="UniProtKB-KW"/>
</dbReference>
<accession>A0A250E5S2</accession>
<dbReference type="PROSITE" id="PS51892">
    <property type="entry name" value="SUBTILASE"/>
    <property type="match status" value="1"/>
</dbReference>
<dbReference type="Pfam" id="PF00082">
    <property type="entry name" value="Peptidase_S8"/>
    <property type="match status" value="1"/>
</dbReference>
<keyword evidence="3 6" id="KW-0378">Hydrolase</keyword>
<dbReference type="AlphaFoldDB" id="A0A250E5S2"/>
<dbReference type="KEGG" id="ccyn:CGC48_06010"/>
<dbReference type="InterPro" id="IPR023828">
    <property type="entry name" value="Peptidase_S8_Ser-AS"/>
</dbReference>
<dbReference type="Proteomes" id="UP000242855">
    <property type="component" value="Chromosome"/>
</dbReference>
<evidence type="ECO:0000259" key="7">
    <source>
        <dbReference type="Pfam" id="PF00082"/>
    </source>
</evidence>